<dbReference type="PROSITE" id="PS50158">
    <property type="entry name" value="ZF_CCHC"/>
    <property type="match status" value="1"/>
</dbReference>
<protein>
    <submittedName>
        <fullName evidence="4">Unnamed protein product</fullName>
    </submittedName>
</protein>
<dbReference type="AlphaFoldDB" id="A0A9W6X7A2"/>
<dbReference type="GO" id="GO:0003676">
    <property type="term" value="F:nucleic acid binding"/>
    <property type="evidence" value="ECO:0007669"/>
    <property type="project" value="InterPro"/>
</dbReference>
<keyword evidence="1" id="KW-0479">Metal-binding</keyword>
<evidence type="ECO:0000259" key="3">
    <source>
        <dbReference type="PROSITE" id="PS50158"/>
    </source>
</evidence>
<dbReference type="EMBL" id="BSXT01000722">
    <property type="protein sequence ID" value="GMF33030.1"/>
    <property type="molecule type" value="Genomic_DNA"/>
</dbReference>
<gene>
    <name evidence="4" type="ORF">Pfra01_000804700</name>
</gene>
<accession>A0A9W6X7A2</accession>
<evidence type="ECO:0000256" key="2">
    <source>
        <dbReference type="SAM" id="MobiDB-lite"/>
    </source>
</evidence>
<keyword evidence="1" id="KW-0862">Zinc</keyword>
<feature type="compositionally biased region" description="Polar residues" evidence="2">
    <location>
        <begin position="65"/>
        <end position="90"/>
    </location>
</feature>
<sequence length="253" mass="27552">MPTEDAPQIESCIVEELEHCNLVDGEVGSDDDIENESDSDDESNFAEGGRAGPYIHSHTDEITATKPTSQNPGQGQKPKQSHNSAQTAGTKQVAPERAASRAAKKTDQQSGSCFLCHKTGHLQKYCPKKHNPNSANSSQSKRQAAYSSQSKRQAAYSRRVRPVASVDQKCGHPQTHASTRRPEESSADVAENMSTTGATDQGTGDYSTWEWCFDNSANVHMVATNGASRTTRSLFPPMPTVSEDFNKSLQQRH</sequence>
<keyword evidence="5" id="KW-1185">Reference proteome</keyword>
<dbReference type="InterPro" id="IPR036875">
    <property type="entry name" value="Znf_CCHC_sf"/>
</dbReference>
<evidence type="ECO:0000313" key="5">
    <source>
        <dbReference type="Proteomes" id="UP001165121"/>
    </source>
</evidence>
<evidence type="ECO:0000256" key="1">
    <source>
        <dbReference type="PROSITE-ProRule" id="PRU00047"/>
    </source>
</evidence>
<feature type="region of interest" description="Disordered" evidence="2">
    <location>
        <begin position="229"/>
        <end position="253"/>
    </location>
</feature>
<evidence type="ECO:0000313" key="4">
    <source>
        <dbReference type="EMBL" id="GMF33030.1"/>
    </source>
</evidence>
<keyword evidence="1" id="KW-0863">Zinc-finger</keyword>
<feature type="compositionally biased region" description="Acidic residues" evidence="2">
    <location>
        <begin position="27"/>
        <end position="44"/>
    </location>
</feature>
<dbReference type="Gene3D" id="4.10.60.10">
    <property type="entry name" value="Zinc finger, CCHC-type"/>
    <property type="match status" value="1"/>
</dbReference>
<feature type="compositionally biased region" description="Polar residues" evidence="2">
    <location>
        <begin position="132"/>
        <end position="152"/>
    </location>
</feature>
<dbReference type="InterPro" id="IPR001878">
    <property type="entry name" value="Znf_CCHC"/>
</dbReference>
<feature type="region of interest" description="Disordered" evidence="2">
    <location>
        <begin position="127"/>
        <end position="203"/>
    </location>
</feature>
<dbReference type="Proteomes" id="UP001165121">
    <property type="component" value="Unassembled WGS sequence"/>
</dbReference>
<organism evidence="4 5">
    <name type="scientific">Phytophthora fragariaefolia</name>
    <dbReference type="NCBI Taxonomy" id="1490495"/>
    <lineage>
        <taxon>Eukaryota</taxon>
        <taxon>Sar</taxon>
        <taxon>Stramenopiles</taxon>
        <taxon>Oomycota</taxon>
        <taxon>Peronosporomycetes</taxon>
        <taxon>Peronosporales</taxon>
        <taxon>Peronosporaceae</taxon>
        <taxon>Phytophthora</taxon>
    </lineage>
</organism>
<name>A0A9W6X7A2_9STRA</name>
<feature type="region of interest" description="Disordered" evidence="2">
    <location>
        <begin position="22"/>
        <end position="112"/>
    </location>
</feature>
<reference evidence="4" key="1">
    <citation type="submission" date="2023-04" db="EMBL/GenBank/DDBJ databases">
        <title>Phytophthora fragariaefolia NBRC 109709.</title>
        <authorList>
            <person name="Ichikawa N."/>
            <person name="Sato H."/>
            <person name="Tonouchi N."/>
        </authorList>
    </citation>
    <scope>NUCLEOTIDE SEQUENCE</scope>
    <source>
        <strain evidence="4">NBRC 109709</strain>
    </source>
</reference>
<feature type="domain" description="CCHC-type" evidence="3">
    <location>
        <begin position="113"/>
        <end position="128"/>
    </location>
</feature>
<dbReference type="SUPFAM" id="SSF57756">
    <property type="entry name" value="Retrovirus zinc finger-like domains"/>
    <property type="match status" value="1"/>
</dbReference>
<feature type="compositionally biased region" description="Polar residues" evidence="2">
    <location>
        <begin position="192"/>
        <end position="203"/>
    </location>
</feature>
<dbReference type="GO" id="GO:0008270">
    <property type="term" value="F:zinc ion binding"/>
    <property type="evidence" value="ECO:0007669"/>
    <property type="project" value="UniProtKB-KW"/>
</dbReference>
<comment type="caution">
    <text evidence="4">The sequence shown here is derived from an EMBL/GenBank/DDBJ whole genome shotgun (WGS) entry which is preliminary data.</text>
</comment>
<proteinExistence type="predicted"/>